<protein>
    <submittedName>
        <fullName evidence="2">Alpha/beta fold hydrolase</fullName>
    </submittedName>
</protein>
<dbReference type="InterPro" id="IPR050266">
    <property type="entry name" value="AB_hydrolase_sf"/>
</dbReference>
<sequence>MTWLQAYGRSGAKEELAKGADADTYAFTGTYTPGDKPLALVLLPALFIGEWMWEKQFEALKAAGWPIVQFTESISLVDRKTARSINRMAARIMEVCRSFTDRDLVVAGDSLGGLVAFEFARSFPDRTAGIVASGAPGLNTTVSQIAREVGEGAHTPQQYADNFMAKLMYDPSAHDIDEERYQATVKELSKPATVVSMLGALKAISRYNSRKIVMELPTPKLFIWGRQDEITPAEEWEEATPLMQDARIHVIDECGHGPMFEKPEEYNRELLGFLDELTARRAPGPG</sequence>
<keyword evidence="2" id="KW-0378">Hydrolase</keyword>
<dbReference type="PANTHER" id="PTHR43798:SF5">
    <property type="entry name" value="MONOACYLGLYCEROL LIPASE ABHD6"/>
    <property type="match status" value="1"/>
</dbReference>
<dbReference type="Proteomes" id="UP001612915">
    <property type="component" value="Unassembled WGS sequence"/>
</dbReference>
<dbReference type="RefSeq" id="WP_398281150.1">
    <property type="nucleotide sequence ID" value="NZ_JBITLV010000004.1"/>
</dbReference>
<gene>
    <name evidence="2" type="ORF">ACIB24_13790</name>
</gene>
<keyword evidence="3" id="KW-1185">Reference proteome</keyword>
<evidence type="ECO:0000259" key="1">
    <source>
        <dbReference type="Pfam" id="PF12697"/>
    </source>
</evidence>
<dbReference type="PRINTS" id="PR00111">
    <property type="entry name" value="ABHYDROLASE"/>
</dbReference>
<accession>A0ABW8AP29</accession>
<name>A0ABW8AP29_9ACTN</name>
<feature type="domain" description="AB hydrolase-1" evidence="1">
    <location>
        <begin position="40"/>
        <end position="268"/>
    </location>
</feature>
<dbReference type="GO" id="GO:0016787">
    <property type="term" value="F:hydrolase activity"/>
    <property type="evidence" value="ECO:0007669"/>
    <property type="project" value="UniProtKB-KW"/>
</dbReference>
<comment type="caution">
    <text evidence="2">The sequence shown here is derived from an EMBL/GenBank/DDBJ whole genome shotgun (WGS) entry which is preliminary data.</text>
</comment>
<dbReference type="Gene3D" id="3.40.50.1820">
    <property type="entry name" value="alpha/beta hydrolase"/>
    <property type="match status" value="1"/>
</dbReference>
<organism evidence="2 3">
    <name type="scientific">Spongisporangium articulatum</name>
    <dbReference type="NCBI Taxonomy" id="3362603"/>
    <lineage>
        <taxon>Bacteria</taxon>
        <taxon>Bacillati</taxon>
        <taxon>Actinomycetota</taxon>
        <taxon>Actinomycetes</taxon>
        <taxon>Kineosporiales</taxon>
        <taxon>Kineosporiaceae</taxon>
        <taxon>Spongisporangium</taxon>
    </lineage>
</organism>
<reference evidence="2 3" key="1">
    <citation type="submission" date="2024-10" db="EMBL/GenBank/DDBJ databases">
        <title>The Natural Products Discovery Center: Release of the First 8490 Sequenced Strains for Exploring Actinobacteria Biosynthetic Diversity.</title>
        <authorList>
            <person name="Kalkreuter E."/>
            <person name="Kautsar S.A."/>
            <person name="Yang D."/>
            <person name="Bader C.D."/>
            <person name="Teijaro C.N."/>
            <person name="Fluegel L."/>
            <person name="Davis C.M."/>
            <person name="Simpson J.R."/>
            <person name="Lauterbach L."/>
            <person name="Steele A.D."/>
            <person name="Gui C."/>
            <person name="Meng S."/>
            <person name="Li G."/>
            <person name="Viehrig K."/>
            <person name="Ye F."/>
            <person name="Su P."/>
            <person name="Kiefer A.F."/>
            <person name="Nichols A."/>
            <person name="Cepeda A.J."/>
            <person name="Yan W."/>
            <person name="Fan B."/>
            <person name="Jiang Y."/>
            <person name="Adhikari A."/>
            <person name="Zheng C.-J."/>
            <person name="Schuster L."/>
            <person name="Cowan T.M."/>
            <person name="Smanski M.J."/>
            <person name="Chevrette M.G."/>
            <person name="De Carvalho L.P.S."/>
            <person name="Shen B."/>
        </authorList>
    </citation>
    <scope>NUCLEOTIDE SEQUENCE [LARGE SCALE GENOMIC DNA]</scope>
    <source>
        <strain evidence="2 3">NPDC049639</strain>
    </source>
</reference>
<dbReference type="InterPro" id="IPR000073">
    <property type="entry name" value="AB_hydrolase_1"/>
</dbReference>
<dbReference type="InterPro" id="IPR029058">
    <property type="entry name" value="AB_hydrolase_fold"/>
</dbReference>
<evidence type="ECO:0000313" key="2">
    <source>
        <dbReference type="EMBL" id="MFI7588135.1"/>
    </source>
</evidence>
<dbReference type="EMBL" id="JBITLV010000004">
    <property type="protein sequence ID" value="MFI7588135.1"/>
    <property type="molecule type" value="Genomic_DNA"/>
</dbReference>
<dbReference type="SUPFAM" id="SSF53474">
    <property type="entry name" value="alpha/beta-Hydrolases"/>
    <property type="match status" value="1"/>
</dbReference>
<dbReference type="PANTHER" id="PTHR43798">
    <property type="entry name" value="MONOACYLGLYCEROL LIPASE"/>
    <property type="match status" value="1"/>
</dbReference>
<dbReference type="Pfam" id="PF12697">
    <property type="entry name" value="Abhydrolase_6"/>
    <property type="match status" value="1"/>
</dbReference>
<evidence type="ECO:0000313" key="3">
    <source>
        <dbReference type="Proteomes" id="UP001612915"/>
    </source>
</evidence>
<proteinExistence type="predicted"/>